<dbReference type="Gene3D" id="3.30.720.120">
    <property type="match status" value="1"/>
</dbReference>
<comment type="caution">
    <text evidence="2">The sequence shown here is derived from an EMBL/GenBank/DDBJ whole genome shotgun (WGS) entry which is preliminary data.</text>
</comment>
<name>A0A2U1CTW9_9GAMM</name>
<evidence type="ECO:0000259" key="1">
    <source>
        <dbReference type="PROSITE" id="PS51819"/>
    </source>
</evidence>
<sequence length="134" mass="15193">MTIESASMTIVTENLPETRRFYETHFSARPVFDCGWYVVLRMTAPHQEPEICLMSPQDGMQPFSGGVFLNILVDNADQLHSRLTEAGLQTTIPLESHPWGDRGFGLLDPSGVIVYCYHPIEPSSEFDQYIIERT</sequence>
<keyword evidence="2" id="KW-0560">Oxidoreductase</keyword>
<keyword evidence="2" id="KW-0223">Dioxygenase</keyword>
<dbReference type="InterPro" id="IPR004360">
    <property type="entry name" value="Glyas_Fos-R_dOase_dom"/>
</dbReference>
<dbReference type="SUPFAM" id="SSF54593">
    <property type="entry name" value="Glyoxalase/Bleomycin resistance protein/Dihydroxybiphenyl dioxygenase"/>
    <property type="match status" value="1"/>
</dbReference>
<organism evidence="2 3">
    <name type="scientific">Tamilnaduibacter salinus</name>
    <dbReference type="NCBI Taxonomy" id="1484056"/>
    <lineage>
        <taxon>Bacteria</taxon>
        <taxon>Pseudomonadati</taxon>
        <taxon>Pseudomonadota</taxon>
        <taxon>Gammaproteobacteria</taxon>
        <taxon>Pseudomonadales</taxon>
        <taxon>Marinobacteraceae</taxon>
        <taxon>Tamilnaduibacter</taxon>
    </lineage>
</organism>
<dbReference type="Pfam" id="PF00903">
    <property type="entry name" value="Glyoxalase"/>
    <property type="match status" value="1"/>
</dbReference>
<dbReference type="OrthoDB" id="9797663at2"/>
<gene>
    <name evidence="2" type="ORF">C8D92_110139</name>
</gene>
<evidence type="ECO:0000313" key="2">
    <source>
        <dbReference type="EMBL" id="PVY70108.1"/>
    </source>
</evidence>
<dbReference type="InterPro" id="IPR029068">
    <property type="entry name" value="Glyas_Bleomycin-R_OHBP_Dase"/>
</dbReference>
<protein>
    <submittedName>
        <fullName evidence="2">Glyoxalase/bleomycin resistance protein/dioxygenase superfamily protein</fullName>
    </submittedName>
</protein>
<dbReference type="RefSeq" id="WP_116919829.1">
    <property type="nucleotide sequence ID" value="NZ_QEKQ01000010.1"/>
</dbReference>
<dbReference type="InterPro" id="IPR037523">
    <property type="entry name" value="VOC_core"/>
</dbReference>
<dbReference type="GO" id="GO:0051213">
    <property type="term" value="F:dioxygenase activity"/>
    <property type="evidence" value="ECO:0007669"/>
    <property type="project" value="UniProtKB-KW"/>
</dbReference>
<dbReference type="EMBL" id="QEKQ01000010">
    <property type="protein sequence ID" value="PVY70108.1"/>
    <property type="molecule type" value="Genomic_DNA"/>
</dbReference>
<dbReference type="AlphaFoldDB" id="A0A2U1CTW9"/>
<reference evidence="2 3" key="1">
    <citation type="submission" date="2018-04" db="EMBL/GenBank/DDBJ databases">
        <title>Genomic Encyclopedia of Type Strains, Phase IV (KMG-IV): sequencing the most valuable type-strain genomes for metagenomic binning, comparative biology and taxonomic classification.</title>
        <authorList>
            <person name="Goeker M."/>
        </authorList>
    </citation>
    <scope>NUCLEOTIDE SEQUENCE [LARGE SCALE GENOMIC DNA]</scope>
    <source>
        <strain evidence="2 3">DSM 28688</strain>
    </source>
</reference>
<dbReference type="Proteomes" id="UP000245887">
    <property type="component" value="Unassembled WGS sequence"/>
</dbReference>
<feature type="domain" description="VOC" evidence="1">
    <location>
        <begin position="4"/>
        <end position="119"/>
    </location>
</feature>
<dbReference type="Gene3D" id="3.30.720.110">
    <property type="match status" value="1"/>
</dbReference>
<accession>A0A2U1CTW9</accession>
<dbReference type="PROSITE" id="PS51819">
    <property type="entry name" value="VOC"/>
    <property type="match status" value="1"/>
</dbReference>
<proteinExistence type="predicted"/>
<evidence type="ECO:0000313" key="3">
    <source>
        <dbReference type="Proteomes" id="UP000245887"/>
    </source>
</evidence>